<dbReference type="OrthoDB" id="992910at2759"/>
<evidence type="ECO:0000256" key="2">
    <source>
        <dbReference type="ARBA" id="ARBA00005234"/>
    </source>
</evidence>
<dbReference type="GO" id="GO:0003677">
    <property type="term" value="F:DNA binding"/>
    <property type="evidence" value="ECO:0007669"/>
    <property type="project" value="UniProtKB-KW"/>
</dbReference>
<dbReference type="InterPro" id="IPR025525">
    <property type="entry name" value="hAT-like_transposase_RNase-H"/>
</dbReference>
<dbReference type="PROSITE" id="PS50600">
    <property type="entry name" value="ULP_PROTEASE"/>
    <property type="match status" value="1"/>
</dbReference>
<dbReference type="Pfam" id="PF02892">
    <property type="entry name" value="zf-BED"/>
    <property type="match status" value="1"/>
</dbReference>
<comment type="similarity">
    <text evidence="2">Belongs to the peptidase C48 family.</text>
</comment>
<dbReference type="EMBL" id="JAIQCV010000005">
    <property type="protein sequence ID" value="KAH1095977.1"/>
    <property type="molecule type" value="Genomic_DNA"/>
</dbReference>
<keyword evidence="4" id="KW-0645">Protease</keyword>
<dbReference type="InterPro" id="IPR012337">
    <property type="entry name" value="RNaseH-like_sf"/>
</dbReference>
<dbReference type="SMART" id="SM00614">
    <property type="entry name" value="ZnF_BED"/>
    <property type="match status" value="1"/>
</dbReference>
<evidence type="ECO:0000256" key="5">
    <source>
        <dbReference type="ARBA" id="ARBA00022723"/>
    </source>
</evidence>
<evidence type="ECO:0000256" key="3">
    <source>
        <dbReference type="ARBA" id="ARBA00011738"/>
    </source>
</evidence>
<feature type="region of interest" description="SAW" evidence="14">
    <location>
        <begin position="339"/>
        <end position="423"/>
    </location>
</feature>
<evidence type="ECO:0000259" key="16">
    <source>
        <dbReference type="PROSITE" id="PS50600"/>
    </source>
</evidence>
<evidence type="ECO:0000256" key="4">
    <source>
        <dbReference type="ARBA" id="ARBA00022670"/>
    </source>
</evidence>
<feature type="region of interest" description="Disordered" evidence="15">
    <location>
        <begin position="667"/>
        <end position="709"/>
    </location>
</feature>
<dbReference type="GO" id="GO:0006508">
    <property type="term" value="P:proteolysis"/>
    <property type="evidence" value="ECO:0007669"/>
    <property type="project" value="UniProtKB-KW"/>
</dbReference>
<keyword evidence="9" id="KW-0805">Transcription regulation</keyword>
<dbReference type="InterPro" id="IPR003656">
    <property type="entry name" value="Znf_BED"/>
</dbReference>
<evidence type="ECO:0000313" key="19">
    <source>
        <dbReference type="Proteomes" id="UP000828251"/>
    </source>
</evidence>
<dbReference type="InterPro" id="IPR005202">
    <property type="entry name" value="TF_GRAS"/>
</dbReference>
<keyword evidence="11" id="KW-0804">Transcription</keyword>
<feature type="compositionally biased region" description="Polar residues" evidence="15">
    <location>
        <begin position="1314"/>
        <end position="1323"/>
    </location>
</feature>
<reference evidence="18 19" key="1">
    <citation type="journal article" date="2021" name="Plant Biotechnol. J.">
        <title>Multi-omics assisted identification of the key and species-specific regulatory components of drought-tolerant mechanisms in Gossypium stocksii.</title>
        <authorList>
            <person name="Yu D."/>
            <person name="Ke L."/>
            <person name="Zhang D."/>
            <person name="Wu Y."/>
            <person name="Sun Y."/>
            <person name="Mei J."/>
            <person name="Sun J."/>
            <person name="Sun Y."/>
        </authorList>
    </citation>
    <scope>NUCLEOTIDE SEQUENCE [LARGE SCALE GENOMIC DNA]</scope>
    <source>
        <strain evidence="19">cv. E1</strain>
        <tissue evidence="18">Leaf</tissue>
    </source>
</reference>
<dbReference type="InterPro" id="IPR003653">
    <property type="entry name" value="Peptidase_C48_C"/>
</dbReference>
<evidence type="ECO:0000256" key="13">
    <source>
        <dbReference type="PROSITE-ProRule" id="PRU00027"/>
    </source>
</evidence>
<feature type="domain" description="BED-type" evidence="17">
    <location>
        <begin position="708"/>
        <end position="765"/>
    </location>
</feature>
<evidence type="ECO:0000313" key="18">
    <source>
        <dbReference type="EMBL" id="KAH1095977.1"/>
    </source>
</evidence>
<organism evidence="18 19">
    <name type="scientific">Gossypium stocksii</name>
    <dbReference type="NCBI Taxonomy" id="47602"/>
    <lineage>
        <taxon>Eukaryota</taxon>
        <taxon>Viridiplantae</taxon>
        <taxon>Streptophyta</taxon>
        <taxon>Embryophyta</taxon>
        <taxon>Tracheophyta</taxon>
        <taxon>Spermatophyta</taxon>
        <taxon>Magnoliopsida</taxon>
        <taxon>eudicotyledons</taxon>
        <taxon>Gunneridae</taxon>
        <taxon>Pentapetalae</taxon>
        <taxon>rosids</taxon>
        <taxon>malvids</taxon>
        <taxon>Malvales</taxon>
        <taxon>Malvaceae</taxon>
        <taxon>Malvoideae</taxon>
        <taxon>Gossypium</taxon>
    </lineage>
</organism>
<dbReference type="Gene3D" id="3.40.395.10">
    <property type="entry name" value="Adenoviral Proteinase, Chain A"/>
    <property type="match status" value="1"/>
</dbReference>
<dbReference type="PROSITE" id="PS50808">
    <property type="entry name" value="ZF_BED"/>
    <property type="match status" value="1"/>
</dbReference>
<dbReference type="GO" id="GO:0046983">
    <property type="term" value="F:protein dimerization activity"/>
    <property type="evidence" value="ECO:0007669"/>
    <property type="project" value="InterPro"/>
</dbReference>
<accession>A0A9D4A8I3</accession>
<evidence type="ECO:0000256" key="15">
    <source>
        <dbReference type="SAM" id="MobiDB-lite"/>
    </source>
</evidence>
<evidence type="ECO:0000256" key="1">
    <source>
        <dbReference type="ARBA" id="ARBA00004123"/>
    </source>
</evidence>
<evidence type="ECO:0000259" key="17">
    <source>
        <dbReference type="PROSITE" id="PS50808"/>
    </source>
</evidence>
<evidence type="ECO:0000256" key="11">
    <source>
        <dbReference type="ARBA" id="ARBA00023163"/>
    </source>
</evidence>
<comment type="subunit">
    <text evidence="3">Homodimer.</text>
</comment>
<keyword evidence="6 13" id="KW-0863">Zinc-finger</keyword>
<evidence type="ECO:0000256" key="14">
    <source>
        <dbReference type="PROSITE-ProRule" id="PRU01191"/>
    </source>
</evidence>
<dbReference type="PANTHER" id="PTHR46481:SF10">
    <property type="entry name" value="ZINC FINGER BED DOMAIN-CONTAINING PROTEIN 39"/>
    <property type="match status" value="1"/>
</dbReference>
<dbReference type="Pfam" id="PF05699">
    <property type="entry name" value="Dimer_Tnp_hAT"/>
    <property type="match status" value="1"/>
</dbReference>
<dbReference type="InterPro" id="IPR008906">
    <property type="entry name" value="HATC_C_dom"/>
</dbReference>
<proteinExistence type="inferred from homology"/>
<evidence type="ECO:0000256" key="12">
    <source>
        <dbReference type="ARBA" id="ARBA00023242"/>
    </source>
</evidence>
<dbReference type="InterPro" id="IPR055081">
    <property type="entry name" value="NLP1-9_GAF"/>
</dbReference>
<comment type="caution">
    <text evidence="18">The sequence shown here is derived from an EMBL/GenBank/DDBJ whole genome shotgun (WGS) entry which is preliminary data.</text>
</comment>
<gene>
    <name evidence="18" type="ORF">J1N35_012898</name>
</gene>
<dbReference type="InterPro" id="IPR052035">
    <property type="entry name" value="ZnF_BED_domain_contain"/>
</dbReference>
<keyword evidence="10" id="KW-0238">DNA-binding</keyword>
<evidence type="ECO:0000256" key="9">
    <source>
        <dbReference type="ARBA" id="ARBA00023015"/>
    </source>
</evidence>
<evidence type="ECO:0000256" key="6">
    <source>
        <dbReference type="ARBA" id="ARBA00022771"/>
    </source>
</evidence>
<dbReference type="PANTHER" id="PTHR46481">
    <property type="entry name" value="ZINC FINGER BED DOMAIN-CONTAINING PROTEIN 4"/>
    <property type="match status" value="1"/>
</dbReference>
<dbReference type="SUPFAM" id="SSF53098">
    <property type="entry name" value="Ribonuclease H-like"/>
    <property type="match status" value="1"/>
</dbReference>
<evidence type="ECO:0000256" key="10">
    <source>
        <dbReference type="ARBA" id="ARBA00023125"/>
    </source>
</evidence>
<evidence type="ECO:0008006" key="20">
    <source>
        <dbReference type="Google" id="ProtNLM"/>
    </source>
</evidence>
<dbReference type="Pfam" id="PF03514">
    <property type="entry name" value="GRAS"/>
    <property type="match status" value="1"/>
</dbReference>
<dbReference type="Pfam" id="PF22922">
    <property type="entry name" value="GAF_NLP"/>
    <property type="match status" value="1"/>
</dbReference>
<keyword evidence="5" id="KW-0479">Metal-binding</keyword>
<name>A0A9D4A8I3_9ROSI</name>
<feature type="region of interest" description="Disordered" evidence="15">
    <location>
        <begin position="1274"/>
        <end position="1335"/>
    </location>
</feature>
<protein>
    <recommendedName>
        <fullName evidence="20">Ubiquitin-like protease family profile domain-containing protein</fullName>
    </recommendedName>
</protein>
<dbReference type="InterPro" id="IPR038765">
    <property type="entry name" value="Papain-like_cys_pep_sf"/>
</dbReference>
<comment type="subcellular location">
    <subcellularLocation>
        <location evidence="1">Nucleus</location>
    </subcellularLocation>
</comment>
<dbReference type="GO" id="GO:0005634">
    <property type="term" value="C:nucleus"/>
    <property type="evidence" value="ECO:0007669"/>
    <property type="project" value="UniProtKB-SubCell"/>
</dbReference>
<evidence type="ECO:0000256" key="8">
    <source>
        <dbReference type="ARBA" id="ARBA00022833"/>
    </source>
</evidence>
<feature type="domain" description="Ubiquitin-like protease family profile" evidence="16">
    <location>
        <begin position="1449"/>
        <end position="1633"/>
    </location>
</feature>
<keyword evidence="7" id="KW-0378">Hydrolase</keyword>
<dbReference type="GO" id="GO:0008270">
    <property type="term" value="F:zinc ion binding"/>
    <property type="evidence" value="ECO:0007669"/>
    <property type="project" value="UniProtKB-KW"/>
</dbReference>
<dbReference type="GO" id="GO:0008234">
    <property type="term" value="F:cysteine-type peptidase activity"/>
    <property type="evidence" value="ECO:0007669"/>
    <property type="project" value="InterPro"/>
</dbReference>
<feature type="compositionally biased region" description="Basic and acidic residues" evidence="15">
    <location>
        <begin position="1274"/>
        <end position="1283"/>
    </location>
</feature>
<dbReference type="Pfam" id="PF14372">
    <property type="entry name" value="hAT-like_RNase-H"/>
    <property type="match status" value="1"/>
</dbReference>
<dbReference type="SUPFAM" id="SSF54001">
    <property type="entry name" value="Cysteine proteinases"/>
    <property type="match status" value="1"/>
</dbReference>
<dbReference type="Pfam" id="PF02902">
    <property type="entry name" value="Peptidase_C48"/>
    <property type="match status" value="1"/>
</dbReference>
<feature type="compositionally biased region" description="Basic and acidic residues" evidence="15">
    <location>
        <begin position="672"/>
        <end position="682"/>
    </location>
</feature>
<dbReference type="Proteomes" id="UP000828251">
    <property type="component" value="Unassembled WGS sequence"/>
</dbReference>
<evidence type="ECO:0000256" key="7">
    <source>
        <dbReference type="ARBA" id="ARBA00022801"/>
    </source>
</evidence>
<sequence>MDSYHFDTETALRLLLSSAEAIEDGDLKRADELLQKILILPEQGTSCFRDQSRVVKYFADALVRRAYGLHPASSYFTFPVDPAPYYHYNSYHINGVIKKVIDDALMEKNASNGNRRLHLIDFSIPYYNNYFEGSVLRTLQTFSGDPLPVRVSYILPPRMKKYVESFSQMEFLTKDALEFNVKLEDELKVVFANSLAEVDEYKLDFKTRREDEMVVVYYKFKLHKLVRDAKAMERELVRLKEINPAIVIMLDFYSNHTHSNFLACFKDSFQYSSNTCICWWESHNDFEGNESLWKCNRDPLGGTDKDFGGNEYWWKCNRWGGTGKDFGGNDYWWECNRDACEGNNLIRRHQTLSEWQRLFSMGGFSRIPLKHTKEDLSDDEKAFLFIMRYLLVNQTSLKIMGEEEECLILGYKGCPMFFLSAWKPKDEDGHFSSISTDHKFGDFNPNPLPLQPLKPFSEGLILNRLAALAEIHDISKDLCCKYKLLLALTWASKINNMNETISDPNKKHAFFVQSNSCYVKDLNAYQLMYLCESGTTFIVDKALESSDSYHFEPSITKDYPGAENCNIDAVAICLQNRYTRNDVYVVEFFWPEIEKSNSLALDILNDLKDMKPKFVAVKIQGIEIGFQKEAISNILASSNTIRPLKIAEEGRDVHAIERKGHIEQIVSNGDPEIGKANKEKPSKTTQRNSRPKTVKANREKPPETKQRRLTSAVWEHFDECVDVVTGKEKSRCKHCSTELTRKENSGTKHMKNHLDYHCPVMKIQNQERWRLNFVKMIIKYRYPLDMADQEFFKNFVKDMQPMFEFESKDISSFIRSIYNEEKEKLQEYFDKLASKFNLTVSLWKNNSGKTAYCCLIAHFIDDSWELKMKTLGLRTLEDIYDTKAVGEIIRSLVSKWNIGSKVCSITVDNSFLDDSMIQQIKENCLSDQSSLSSAHWFISFTLLEDGFREMDGILYKLKNSIKYVTETRQGKLKFQEAVNQVKLQGGKSWDDLSFKLESDSGILDSALRSREIFCKLEQIDDNFMLDLSMEEWEKAVTLQSCFKCFDDIKGTQSLTANLYFPKLCNMYGEFGQLKKSNHPFAILMKRKFDYYWSSCNLAFTIASVLDPRLKFRFSDNEIYDHDNKMKMIEFRKVLLDVYSEYANEAKNLTASSSALDDSNSSTTETTKDYIMSYFSKLASLNNVEEVASQKSEFDYYLDEPLLPSDANILSWWCVNSQRFPTLAKMARDFLALPVSVSAPCSNISAMTINPAYSSLDPKSMEALVCSQNWLETTKENDGEHHEPMQNMDKRKRKMKENDTCTVKVSKNRNHEKASSNGDIASDSNKNDHSLSFDNWIEPQCSSSESVGEKAAIMEASVRNRNRLESSIGKPKHGSNIAASMEISNDEPLLNNNQLDQFQSSSSESDEETTLKEKGSWRKEDVRTYLVLSFTEKEEKRLNKWKRSELSGKLIGRDEEFKLMGEKLAPLLMVPRSDETRLEYYIDDSVVSTFFRLLKKRSDRFSKTYIDHYSFDPQIAFLLITGSRSKQEVLDWFKADKLRGVHKMFLPMCLSAHWVLFYVDTKKKKISWLDPRPSSRMSNNIEKEIILQWFTTFLLPEFGYNDAEEWPFIERTDIPEQKNSVDCGVFVMKYADCLTHGEFFPFAQEDMVHFRFRIFLDIYRGRLYSKKYR</sequence>
<keyword evidence="12" id="KW-0539">Nucleus</keyword>
<comment type="similarity">
    <text evidence="14">Belongs to the GRAS family.</text>
</comment>
<keyword evidence="8" id="KW-0862">Zinc</keyword>
<comment type="caution">
    <text evidence="14">Lacks conserved residue(s) required for the propagation of feature annotation.</text>
</comment>
<keyword evidence="19" id="KW-1185">Reference proteome</keyword>
<dbReference type="PROSITE" id="PS50985">
    <property type="entry name" value="GRAS"/>
    <property type="match status" value="1"/>
</dbReference>
<feature type="compositionally biased region" description="Basic and acidic residues" evidence="15">
    <location>
        <begin position="696"/>
        <end position="706"/>
    </location>
</feature>